<evidence type="ECO:0000313" key="2">
    <source>
        <dbReference type="EMBL" id="QQU53898.1"/>
    </source>
</evidence>
<evidence type="ECO:0000313" key="3">
    <source>
        <dbReference type="Proteomes" id="UP000595237"/>
    </source>
</evidence>
<name>A0ABX7CZ80_SERLI</name>
<dbReference type="SUPFAM" id="SSF53756">
    <property type="entry name" value="UDP-Glycosyltransferase/glycogen phosphorylase"/>
    <property type="match status" value="1"/>
</dbReference>
<keyword evidence="3" id="KW-1185">Reference proteome</keyword>
<dbReference type="Pfam" id="PF00534">
    <property type="entry name" value="Glycos_transf_1"/>
    <property type="match status" value="1"/>
</dbReference>
<dbReference type="PANTHER" id="PTHR45947">
    <property type="entry name" value="SULFOQUINOVOSYL TRANSFERASE SQD2"/>
    <property type="match status" value="1"/>
</dbReference>
<sequence length="406" mass="45573">MTVTFFLDRFPNYSETFVIHQIVGLIDRGLDVKIVSVWPGDYSKKHAVVEDYDLLSRTRYLLPAEDVSGEKKIKKRFFSILHDLNKIPVLRCLNFFKYGRHSLNLLLPYILSKNSDQIVSDCFIAHFGTVGVLANKLRDLGLLHGKLATVFHGLDVSHTKTISDYRKDYKDLFVKGELILPISELWAEKLAGMGCDKSKIHVCRMGIDINQFTFKLRNKVNSPLEITSVCRLIEKKGLEYALHACAELKRRGVDYHFSIVGTGPLEASLVHLIDELALQGSVTMEGFKPQEKVREMLESSDVFLLPSVTAANGDMEGIPVALMEAMSTGLPVVSTRHSGIPELIEDKKSGWLADEKNFTQLADIIQGIAQGTGAVYKITLEARKVIETKFNQEILNDKLVELIKHG</sequence>
<gene>
    <name evidence="2" type="ORF">I6I38_16365</name>
</gene>
<reference evidence="2 3" key="1">
    <citation type="submission" date="2021-01" db="EMBL/GenBank/DDBJ databases">
        <title>FDA dAtabase for Regulatory Grade micrObial Sequences (FDA-ARGOS): Supporting development and validation of Infectious Disease Dx tests.</title>
        <authorList>
            <person name="Blissenbach B."/>
            <person name="Krut O."/>
            <person name="Tallon L."/>
            <person name="Sadzewicz L."/>
            <person name="Zhao X."/>
            <person name="Boylan J."/>
            <person name="Ott S."/>
            <person name="Bowen H."/>
            <person name="Vavikolanu K."/>
            <person name="Mehta A."/>
            <person name="Aluvathingal J."/>
            <person name="Nadendla S."/>
            <person name="Yan Y."/>
            <person name="Sichtig H."/>
        </authorList>
    </citation>
    <scope>NUCLEOTIDE SEQUENCE [LARGE SCALE GENOMIC DNA]</scope>
    <source>
        <strain evidence="2 3">FDAARGOS_1081</strain>
    </source>
</reference>
<dbReference type="EMBL" id="CP068148">
    <property type="protein sequence ID" value="QQU53898.1"/>
    <property type="molecule type" value="Genomic_DNA"/>
</dbReference>
<dbReference type="InterPro" id="IPR001296">
    <property type="entry name" value="Glyco_trans_1"/>
</dbReference>
<dbReference type="RefSeq" id="WP_122077916.1">
    <property type="nucleotide sequence ID" value="NZ_CP068148.1"/>
</dbReference>
<organism evidence="2 3">
    <name type="scientific">Serratia liquefaciens</name>
    <dbReference type="NCBI Taxonomy" id="614"/>
    <lineage>
        <taxon>Bacteria</taxon>
        <taxon>Pseudomonadati</taxon>
        <taxon>Pseudomonadota</taxon>
        <taxon>Gammaproteobacteria</taxon>
        <taxon>Enterobacterales</taxon>
        <taxon>Yersiniaceae</taxon>
        <taxon>Serratia</taxon>
    </lineage>
</organism>
<feature type="domain" description="Glycosyl transferase family 1" evidence="1">
    <location>
        <begin position="219"/>
        <end position="366"/>
    </location>
</feature>
<evidence type="ECO:0000259" key="1">
    <source>
        <dbReference type="Pfam" id="PF00534"/>
    </source>
</evidence>
<dbReference type="InterPro" id="IPR050194">
    <property type="entry name" value="Glycosyltransferase_grp1"/>
</dbReference>
<dbReference type="Gene3D" id="3.40.50.2000">
    <property type="entry name" value="Glycogen Phosphorylase B"/>
    <property type="match status" value="2"/>
</dbReference>
<proteinExistence type="predicted"/>
<accession>A0ABX7CZ80</accession>
<protein>
    <submittedName>
        <fullName evidence="2">Glycosyltransferase</fullName>
    </submittedName>
</protein>
<dbReference type="PANTHER" id="PTHR45947:SF14">
    <property type="entry name" value="SLL1723 PROTEIN"/>
    <property type="match status" value="1"/>
</dbReference>
<dbReference type="Proteomes" id="UP000595237">
    <property type="component" value="Chromosome"/>
</dbReference>